<dbReference type="EMBL" id="BEXT01000001">
    <property type="protein sequence ID" value="GBC60311.1"/>
    <property type="molecule type" value="Genomic_DNA"/>
</dbReference>
<evidence type="ECO:0000313" key="3">
    <source>
        <dbReference type="EMBL" id="GBC60311.1"/>
    </source>
</evidence>
<reference evidence="4" key="1">
    <citation type="submission" date="2017-11" db="EMBL/GenBank/DDBJ databases">
        <authorList>
            <person name="Watanabe M."/>
            <person name="Kojima H."/>
        </authorList>
    </citation>
    <scope>NUCLEOTIDE SEQUENCE [LARGE SCALE GENOMIC DNA]</scope>
    <source>
        <strain evidence="4">Tokyo 01</strain>
    </source>
</reference>
<dbReference type="InterPro" id="IPR010650">
    <property type="entry name" value="PrkA_C"/>
</dbReference>
<dbReference type="GO" id="GO:0004672">
    <property type="term" value="F:protein kinase activity"/>
    <property type="evidence" value="ECO:0007669"/>
    <property type="project" value="TreeGrafter"/>
</dbReference>
<protein>
    <submittedName>
        <fullName evidence="3">ATPase AAA</fullName>
    </submittedName>
</protein>
<dbReference type="RefSeq" id="WP_124327746.1">
    <property type="nucleotide sequence ID" value="NZ_BEXT01000001.1"/>
</dbReference>
<dbReference type="PANTHER" id="PTHR30267">
    <property type="entry name" value="PROTEIN KINASE PRKA"/>
    <property type="match status" value="1"/>
</dbReference>
<feature type="compositionally biased region" description="Basic and acidic residues" evidence="1">
    <location>
        <begin position="188"/>
        <end position="206"/>
    </location>
</feature>
<reference evidence="4" key="2">
    <citation type="submission" date="2019-01" db="EMBL/GenBank/DDBJ databases">
        <title>Genome sequence of Desulfonema ishimotonii strain Tokyo 01.</title>
        <authorList>
            <person name="Fukui M."/>
        </authorList>
    </citation>
    <scope>NUCLEOTIDE SEQUENCE [LARGE SCALE GENOMIC DNA]</scope>
    <source>
        <strain evidence="4">Tokyo 01</strain>
    </source>
</reference>
<feature type="region of interest" description="Disordered" evidence="1">
    <location>
        <begin position="186"/>
        <end position="206"/>
    </location>
</feature>
<dbReference type="PANTHER" id="PTHR30267:SF2">
    <property type="entry name" value="PROTEIN PRKA"/>
    <property type="match status" value="1"/>
</dbReference>
<dbReference type="SMART" id="SM00763">
    <property type="entry name" value="AAA_PrkA"/>
    <property type="match status" value="1"/>
</dbReference>
<sequence>MENIRKAMQNLNRSMSERDQTGLIPFENFLKLVAEKPGLVIRNIFQMFHDMIRYYVDEGIDEYSDDPESVHYVHYDCNRLFAEDADHPFFADRLFANRLINRIEALRQGAQQNKIYIFDGPPGCGKSTFLNNLLKKFETYTGIEEGMRYETVWRLDRKLLGNFAEHETNPLLEKLSHLLSNHPANGALHEKDEENGTPDAEKPFKNEDFSPYLTEDYIDIPCPSHEYPLLIVPKRYRRQLLDDLFENDEFKWKLFTDKAYDWVFRDKPCTICSSLYQALLNKLKSPEEVFKMVYVRPYNFNRRLGEGISVFNPGDRPMRQMTLTNPMLQRRINELLRDSNQVQYLFSRYAKTNNGIYALMDIKSHNVERLIELHNIISEGVHKVEDMEENVNSLFLALMNPEDKKNIVGLQSFSDRIEYIRILYILDLNTEVEIYRNIFGKHIDDNFLPRVLHNFARVIISSRMNQRSDAMLAWIGDPGKYRLYCDENLQLLKMEIYTGHIPTWLSEEDRKTFTSKARRKILDEAETEGKKGFSGRDSIKIFNEFYSAYARKDRLINMETLCNYFIKIRKDLSESIPGGFLESLRRMYDYTVLQEVKESLYNYNKEQIARDIQNYLFAINFEDGSVATCNYTGEKLEITDDFLWGIENRLLGATADKERRLEFRHETQKEYASRTLTQEILVEGKPITETALYADLHDRYVYNLKEKVMDPFLENENFRQAIKDYGQESFKTYDKRIREDVTFLINNLGTRYRYNEKGAKEVCIYVIDSDLPRKYATPS</sequence>
<dbReference type="InterPro" id="IPR013153">
    <property type="entry name" value="Prk_AAA"/>
</dbReference>
<evidence type="ECO:0000313" key="4">
    <source>
        <dbReference type="Proteomes" id="UP000288096"/>
    </source>
</evidence>
<feature type="domain" description="PrkA AAA" evidence="2">
    <location>
        <begin position="24"/>
        <end position="471"/>
    </location>
</feature>
<dbReference type="SUPFAM" id="SSF52540">
    <property type="entry name" value="P-loop containing nucleoside triphosphate hydrolases"/>
    <property type="match status" value="1"/>
</dbReference>
<comment type="caution">
    <text evidence="3">The sequence shown here is derived from an EMBL/GenBank/DDBJ whole genome shotgun (WGS) entry which is preliminary data.</text>
</comment>
<dbReference type="InterPro" id="IPR027417">
    <property type="entry name" value="P-loop_NTPase"/>
</dbReference>
<dbReference type="AlphaFoldDB" id="A0A401FTM3"/>
<proteinExistence type="predicted"/>
<evidence type="ECO:0000256" key="1">
    <source>
        <dbReference type="SAM" id="MobiDB-lite"/>
    </source>
</evidence>
<name>A0A401FTM3_9BACT</name>
<dbReference type="OrthoDB" id="9761914at2"/>
<dbReference type="Proteomes" id="UP000288096">
    <property type="component" value="Unassembled WGS sequence"/>
</dbReference>
<gene>
    <name evidence="3" type="ORF">DENIS_1262</name>
</gene>
<organism evidence="3 4">
    <name type="scientific">Desulfonema ishimotonii</name>
    <dbReference type="NCBI Taxonomy" id="45657"/>
    <lineage>
        <taxon>Bacteria</taxon>
        <taxon>Pseudomonadati</taxon>
        <taxon>Thermodesulfobacteriota</taxon>
        <taxon>Desulfobacteria</taxon>
        <taxon>Desulfobacterales</taxon>
        <taxon>Desulfococcaceae</taxon>
        <taxon>Desulfonema</taxon>
    </lineage>
</organism>
<accession>A0A401FTM3</accession>
<keyword evidence="4" id="KW-1185">Reference proteome</keyword>
<dbReference type="Pfam" id="PF06798">
    <property type="entry name" value="PrkA"/>
    <property type="match status" value="1"/>
</dbReference>
<evidence type="ECO:0000259" key="2">
    <source>
        <dbReference type="SMART" id="SM00763"/>
    </source>
</evidence>